<gene>
    <name evidence="2" type="ORF">PLEPLA_LOCUS40042</name>
</gene>
<proteinExistence type="predicted"/>
<feature type="region of interest" description="Disordered" evidence="1">
    <location>
        <begin position="48"/>
        <end position="68"/>
    </location>
</feature>
<evidence type="ECO:0000313" key="2">
    <source>
        <dbReference type="EMBL" id="CAB1452302.1"/>
    </source>
</evidence>
<comment type="caution">
    <text evidence="2">The sequence shown here is derived from an EMBL/GenBank/DDBJ whole genome shotgun (WGS) entry which is preliminary data.</text>
</comment>
<dbReference type="Proteomes" id="UP001153269">
    <property type="component" value="Unassembled WGS sequence"/>
</dbReference>
<name>A0A9N7VGE6_PLEPL</name>
<dbReference type="AlphaFoldDB" id="A0A9N7VGE6"/>
<evidence type="ECO:0000313" key="3">
    <source>
        <dbReference type="Proteomes" id="UP001153269"/>
    </source>
</evidence>
<organism evidence="2 3">
    <name type="scientific">Pleuronectes platessa</name>
    <name type="common">European plaice</name>
    <dbReference type="NCBI Taxonomy" id="8262"/>
    <lineage>
        <taxon>Eukaryota</taxon>
        <taxon>Metazoa</taxon>
        <taxon>Chordata</taxon>
        <taxon>Craniata</taxon>
        <taxon>Vertebrata</taxon>
        <taxon>Euteleostomi</taxon>
        <taxon>Actinopterygii</taxon>
        <taxon>Neopterygii</taxon>
        <taxon>Teleostei</taxon>
        <taxon>Neoteleostei</taxon>
        <taxon>Acanthomorphata</taxon>
        <taxon>Carangaria</taxon>
        <taxon>Pleuronectiformes</taxon>
        <taxon>Pleuronectoidei</taxon>
        <taxon>Pleuronectidae</taxon>
        <taxon>Pleuronectes</taxon>
    </lineage>
</organism>
<accession>A0A9N7VGE6</accession>
<keyword evidence="3" id="KW-1185">Reference proteome</keyword>
<feature type="compositionally biased region" description="Basic residues" evidence="1">
    <location>
        <begin position="48"/>
        <end position="60"/>
    </location>
</feature>
<evidence type="ECO:0000256" key="1">
    <source>
        <dbReference type="SAM" id="MobiDB-lite"/>
    </source>
</evidence>
<protein>
    <submittedName>
        <fullName evidence="2">Uncharacterized protein</fullName>
    </submittedName>
</protein>
<dbReference type="EMBL" id="CADEAL010004123">
    <property type="protein sequence ID" value="CAB1452302.1"/>
    <property type="molecule type" value="Genomic_DNA"/>
</dbReference>
<reference evidence="2" key="1">
    <citation type="submission" date="2020-03" db="EMBL/GenBank/DDBJ databases">
        <authorList>
            <person name="Weist P."/>
        </authorList>
    </citation>
    <scope>NUCLEOTIDE SEQUENCE</scope>
</reference>
<sequence length="104" mass="11756">MGNLKLRNQPEIHCLQNGAWRVKCDRKSCRMDVHKTAEAKEIIKHIQHGTVRGRKHKHSRSERVRPDCERMSVSPVSVVVEVAVRDSQVGVVALGESLQPKPQS</sequence>